<dbReference type="InterPro" id="IPR017946">
    <property type="entry name" value="PLC-like_Pdiesterase_TIM-brl"/>
</dbReference>
<dbReference type="Gene3D" id="3.20.20.190">
    <property type="entry name" value="Phosphatidylinositol (PI) phosphodiesterase"/>
    <property type="match status" value="1"/>
</dbReference>
<dbReference type="RefSeq" id="WP_232571558.1">
    <property type="nucleotide sequence ID" value="NZ_CP089466.1"/>
</dbReference>
<dbReference type="PANTHER" id="PTHR46211">
    <property type="entry name" value="GLYCEROPHOSPHORYL DIESTER PHOSPHODIESTERASE"/>
    <property type="match status" value="1"/>
</dbReference>
<sequence>MYELAHRGFAGVAPENTLAAVESAVNRAHGVEVDVQPASDGTPVVFHDHRLDAEADSRGVTDRSGFVWDATPDELADADVLGSGEGVPTLADVAGVVPAGTEFHVELKSPGSEDARLGLPGPDASQWRPFVEAVTDALADCDAPVVFSSFFDGALEAAREVAPDTARAALCLDADRGLTRASEFDCRAFHPPLDAVDADLVDRAHGNGHTVNVWTIENWQDAHACREAGADGVITDYPGVLAWADGGAGW</sequence>
<reference evidence="2 3" key="1">
    <citation type="journal article" date="2019" name="Int. J. Syst. Evol. Microbiol.">
        <title>The Global Catalogue of Microorganisms (GCM) 10K type strain sequencing project: providing services to taxonomists for standard genome sequencing and annotation.</title>
        <authorList>
            <consortium name="The Broad Institute Genomics Platform"/>
            <consortium name="The Broad Institute Genome Sequencing Center for Infectious Disease"/>
            <person name="Wu L."/>
            <person name="Ma J."/>
        </authorList>
    </citation>
    <scope>NUCLEOTIDE SEQUENCE [LARGE SCALE GENOMIC DNA]</scope>
    <source>
        <strain evidence="2 3">CGMCC 1.12562</strain>
    </source>
</reference>
<dbReference type="GeneID" id="69116764"/>
<dbReference type="EMBL" id="JBHRWN010000002">
    <property type="protein sequence ID" value="MFC3477310.1"/>
    <property type="molecule type" value="Genomic_DNA"/>
</dbReference>
<feature type="domain" description="GP-PDE" evidence="1">
    <location>
        <begin position="1"/>
        <end position="245"/>
    </location>
</feature>
<dbReference type="PANTHER" id="PTHR46211:SF14">
    <property type="entry name" value="GLYCEROPHOSPHODIESTER PHOSPHODIESTERASE"/>
    <property type="match status" value="1"/>
</dbReference>
<dbReference type="SUPFAM" id="SSF51695">
    <property type="entry name" value="PLC-like phosphodiesterases"/>
    <property type="match status" value="1"/>
</dbReference>
<evidence type="ECO:0000313" key="2">
    <source>
        <dbReference type="EMBL" id="MFC3477310.1"/>
    </source>
</evidence>
<comment type="caution">
    <text evidence="2">The sequence shown here is derived from an EMBL/GenBank/DDBJ whole genome shotgun (WGS) entry which is preliminary data.</text>
</comment>
<protein>
    <submittedName>
        <fullName evidence="2">Glycerophosphodiester phosphodiesterase</fullName>
    </submittedName>
</protein>
<dbReference type="PROSITE" id="PS51704">
    <property type="entry name" value="GP_PDE"/>
    <property type="match status" value="1"/>
</dbReference>
<dbReference type="Proteomes" id="UP001595660">
    <property type="component" value="Unassembled WGS sequence"/>
</dbReference>
<evidence type="ECO:0000313" key="3">
    <source>
        <dbReference type="Proteomes" id="UP001595660"/>
    </source>
</evidence>
<proteinExistence type="predicted"/>
<organism evidence="2 3">
    <name type="scientific">Halobacterium litoreum</name>
    <dbReference type="NCBI Taxonomy" id="2039234"/>
    <lineage>
        <taxon>Archaea</taxon>
        <taxon>Methanobacteriati</taxon>
        <taxon>Methanobacteriota</taxon>
        <taxon>Stenosarchaea group</taxon>
        <taxon>Halobacteria</taxon>
        <taxon>Halobacteriales</taxon>
        <taxon>Halobacteriaceae</taxon>
        <taxon>Halobacterium</taxon>
    </lineage>
</organism>
<dbReference type="InterPro" id="IPR030395">
    <property type="entry name" value="GP_PDE_dom"/>
</dbReference>
<dbReference type="Pfam" id="PF03009">
    <property type="entry name" value="GDPD"/>
    <property type="match status" value="1"/>
</dbReference>
<dbReference type="AlphaFoldDB" id="A0ABD5NDE3"/>
<gene>
    <name evidence="2" type="ORF">ACFOKC_06185</name>
</gene>
<keyword evidence="3" id="KW-1185">Reference proteome</keyword>
<name>A0ABD5NDE3_9EURY</name>
<accession>A0ABD5NDE3</accession>
<evidence type="ECO:0000259" key="1">
    <source>
        <dbReference type="PROSITE" id="PS51704"/>
    </source>
</evidence>
<dbReference type="CDD" id="cd08556">
    <property type="entry name" value="GDPD"/>
    <property type="match status" value="1"/>
</dbReference>